<sequence length="323" mass="35593">MDVVVGYESALAFWRTVGPSLLGDGKARRNATLRAQKALAAEGRPRLEGGNRRPAGCTLPVHVLVGRDAMRVRTKSVASSVCSSLPQRSVVDAGTGFLICSPEFVFLQMAASLTLVQLIQLGFELCGTYSLAENGPARTRRAPLTAVAKLKAFVEANQNVPGRVKALRALRYCMDGSASPMETTLVLLLCLPYGLGGYGIERPFLNYRIDAPLGMRKATDRSYCKADLCWPKAKLCVEYDSKEYHLEPERQESDSRRRNTLVALGFTMMVVSWGQIADSGAFNRLAQQVARKTGKRLRYKDPGFTRKHLALRDELLDPLRPPC</sequence>
<evidence type="ECO:0000313" key="1">
    <source>
        <dbReference type="EMBL" id="MEQ3362063.1"/>
    </source>
</evidence>
<dbReference type="Gene3D" id="3.40.960.10">
    <property type="entry name" value="VSR Endonuclease"/>
    <property type="match status" value="1"/>
</dbReference>
<reference evidence="1 2" key="1">
    <citation type="submission" date="2024-04" db="EMBL/GenBank/DDBJ databases">
        <title>Human intestinal bacterial collection.</title>
        <authorList>
            <person name="Pauvert C."/>
            <person name="Hitch T.C.A."/>
            <person name="Clavel T."/>
        </authorList>
    </citation>
    <scope>NUCLEOTIDE SEQUENCE [LARGE SCALE GENOMIC DNA]</scope>
    <source>
        <strain evidence="1 2">CLA-KB-H42</strain>
    </source>
</reference>
<gene>
    <name evidence="1" type="ORF">AAA083_03620</name>
</gene>
<keyword evidence="2" id="KW-1185">Reference proteome</keyword>
<evidence type="ECO:0008006" key="3">
    <source>
        <dbReference type="Google" id="ProtNLM"/>
    </source>
</evidence>
<protein>
    <recommendedName>
        <fullName evidence="3">DUF559 domain-containing protein</fullName>
    </recommendedName>
</protein>
<dbReference type="RefSeq" id="WP_245874267.1">
    <property type="nucleotide sequence ID" value="NZ_JBBNOP010000002.1"/>
</dbReference>
<accession>A0ABV1JAF5</accession>
<organism evidence="1 2">
    <name type="scientific">Raoultibacter massiliensis</name>
    <dbReference type="NCBI Taxonomy" id="1852371"/>
    <lineage>
        <taxon>Bacteria</taxon>
        <taxon>Bacillati</taxon>
        <taxon>Actinomycetota</taxon>
        <taxon>Coriobacteriia</taxon>
        <taxon>Eggerthellales</taxon>
        <taxon>Eggerthellaceae</taxon>
        <taxon>Raoultibacter</taxon>
    </lineage>
</organism>
<comment type="caution">
    <text evidence="1">The sequence shown here is derived from an EMBL/GenBank/DDBJ whole genome shotgun (WGS) entry which is preliminary data.</text>
</comment>
<proteinExistence type="predicted"/>
<dbReference type="Proteomes" id="UP001487305">
    <property type="component" value="Unassembled WGS sequence"/>
</dbReference>
<dbReference type="EMBL" id="JBBNOP010000002">
    <property type="protein sequence ID" value="MEQ3362063.1"/>
    <property type="molecule type" value="Genomic_DNA"/>
</dbReference>
<evidence type="ECO:0000313" key="2">
    <source>
        <dbReference type="Proteomes" id="UP001487305"/>
    </source>
</evidence>
<name>A0ABV1JAF5_9ACTN</name>